<dbReference type="InterPro" id="IPR001509">
    <property type="entry name" value="Epimerase_deHydtase"/>
</dbReference>
<protein>
    <submittedName>
        <fullName evidence="3">NAD dependent epimerase/dehydratase</fullName>
    </submittedName>
</protein>
<evidence type="ECO:0000259" key="2">
    <source>
        <dbReference type="Pfam" id="PF01370"/>
    </source>
</evidence>
<accession>A0A0D6PJY9</accession>
<reference evidence="3 4" key="1">
    <citation type="submission" date="2012-11" db="EMBL/GenBank/DDBJ databases">
        <title>Whole genome sequence of Acidocella aminolytica 101 = DSM 11237.</title>
        <authorList>
            <person name="Azuma Y."/>
            <person name="Higashiura N."/>
            <person name="Hirakawa H."/>
            <person name="Matsushita K."/>
        </authorList>
    </citation>
    <scope>NUCLEOTIDE SEQUENCE [LARGE SCALE GENOMIC DNA]</scope>
    <source>
        <strain evidence="4">101 / DSM 11237</strain>
    </source>
</reference>
<dbReference type="STRING" id="1120923.SAMN02746095_03710"/>
<dbReference type="CDD" id="cd05262">
    <property type="entry name" value="SDR_a7"/>
    <property type="match status" value="1"/>
</dbReference>
<feature type="domain" description="NAD-dependent epimerase/dehydratase" evidence="2">
    <location>
        <begin position="3"/>
        <end position="75"/>
    </location>
</feature>
<dbReference type="SUPFAM" id="SSF51735">
    <property type="entry name" value="NAD(P)-binding Rossmann-fold domains"/>
    <property type="match status" value="1"/>
</dbReference>
<dbReference type="Proteomes" id="UP000032668">
    <property type="component" value="Unassembled WGS sequence"/>
</dbReference>
<dbReference type="Pfam" id="PF01370">
    <property type="entry name" value="Epimerase"/>
    <property type="match status" value="2"/>
</dbReference>
<evidence type="ECO:0000313" key="3">
    <source>
        <dbReference type="EMBL" id="GAN81523.1"/>
    </source>
</evidence>
<dbReference type="PANTHER" id="PTHR48079">
    <property type="entry name" value="PROTEIN YEEZ"/>
    <property type="match status" value="1"/>
</dbReference>
<organism evidence="3 4">
    <name type="scientific">Acidocella aminolytica 101 = DSM 11237</name>
    <dbReference type="NCBI Taxonomy" id="1120923"/>
    <lineage>
        <taxon>Bacteria</taxon>
        <taxon>Pseudomonadati</taxon>
        <taxon>Pseudomonadota</taxon>
        <taxon>Alphaproteobacteria</taxon>
        <taxon>Acetobacterales</taxon>
        <taxon>Acidocellaceae</taxon>
        <taxon>Acidocella</taxon>
    </lineage>
</organism>
<dbReference type="PANTHER" id="PTHR48079:SF6">
    <property type="entry name" value="NAD(P)-BINDING DOMAIN-CONTAINING PROTEIN-RELATED"/>
    <property type="match status" value="1"/>
</dbReference>
<dbReference type="GO" id="GO:0005737">
    <property type="term" value="C:cytoplasm"/>
    <property type="evidence" value="ECO:0007669"/>
    <property type="project" value="TreeGrafter"/>
</dbReference>
<sequence length="320" mass="33934">MRVFVTGASGFIGQAVVKELIGAGHQVTGLARSKNAAQKLAKLGANVHAGSLYEPDTLGAAAAAAEGVIHLAFIHSPRDIPLGRRLRLILGGSPSGIVSRFGAAITAADRHAIDALAGPLQGSGRPLVTVFGTMGMAEAHTATEDQEPDPRSPGWMRSQAEASVKAWAERGVRATVVRLAPSVHGDGDHGLVPSFIAAARKHNSAGYVGDGENRWSAIHRLDAAVLLRLALENGRAGARYHGVAEEGIPFHQIAEVIGRRLKLPTVSLTPPEAARRFKWLAPFAAYDNPVSSQLTQERLGWHPTHPGLLADLDREAYFRT</sequence>
<proteinExistence type="predicted"/>
<comment type="caution">
    <text evidence="3">The sequence shown here is derived from an EMBL/GenBank/DDBJ whole genome shotgun (WGS) entry which is preliminary data.</text>
</comment>
<dbReference type="Gene3D" id="3.40.50.720">
    <property type="entry name" value="NAD(P)-binding Rossmann-like Domain"/>
    <property type="match status" value="1"/>
</dbReference>
<evidence type="ECO:0000313" key="4">
    <source>
        <dbReference type="Proteomes" id="UP000032668"/>
    </source>
</evidence>
<dbReference type="AlphaFoldDB" id="A0A0D6PJY9"/>
<dbReference type="EMBL" id="BANC01000096">
    <property type="protein sequence ID" value="GAN81523.1"/>
    <property type="molecule type" value="Genomic_DNA"/>
</dbReference>
<feature type="region of interest" description="Disordered" evidence="1">
    <location>
        <begin position="140"/>
        <end position="160"/>
    </location>
</feature>
<feature type="domain" description="NAD-dependent epimerase/dehydratase" evidence="2">
    <location>
        <begin position="141"/>
        <end position="238"/>
    </location>
</feature>
<evidence type="ECO:0000256" key="1">
    <source>
        <dbReference type="SAM" id="MobiDB-lite"/>
    </source>
</evidence>
<dbReference type="OrthoDB" id="9787292at2"/>
<keyword evidence="4" id="KW-1185">Reference proteome</keyword>
<dbReference type="RefSeq" id="WP_048879906.1">
    <property type="nucleotide sequence ID" value="NZ_BANC01000096.1"/>
</dbReference>
<name>A0A0D6PJY9_9PROT</name>
<dbReference type="InterPro" id="IPR051783">
    <property type="entry name" value="NAD(P)-dependent_oxidoreduct"/>
</dbReference>
<gene>
    <name evidence="3" type="ORF">Aam_098_015</name>
</gene>
<dbReference type="InterPro" id="IPR036291">
    <property type="entry name" value="NAD(P)-bd_dom_sf"/>
</dbReference>
<dbReference type="GO" id="GO:0004029">
    <property type="term" value="F:aldehyde dehydrogenase (NAD+) activity"/>
    <property type="evidence" value="ECO:0007669"/>
    <property type="project" value="TreeGrafter"/>
</dbReference>